<dbReference type="OrthoDB" id="185618at2759"/>
<evidence type="ECO:0000313" key="3">
    <source>
        <dbReference type="RefSeq" id="XP_001120052.1"/>
    </source>
</evidence>
<dbReference type="PANTHER" id="PTHR13158:SF5">
    <property type="entry name" value="NAD KINASE 2, MITOCHONDRIAL"/>
    <property type="match status" value="1"/>
</dbReference>
<dbReference type="PANTHER" id="PTHR13158">
    <property type="match status" value="1"/>
</dbReference>
<dbReference type="InterPro" id="IPR017437">
    <property type="entry name" value="ATP-NAD_kinase_PpnK-typ_C"/>
</dbReference>
<accession>A0A7M7FXP9</accession>
<reference evidence="3" key="2">
    <citation type="submission" date="2025-04" db="UniProtKB">
        <authorList>
            <consortium name="RefSeq"/>
        </authorList>
    </citation>
    <scope>IDENTIFICATION</scope>
    <source>
        <strain evidence="3">DH4</strain>
        <tissue evidence="3">Whole body</tissue>
    </source>
</reference>
<dbReference type="Gene3D" id="3.40.50.10330">
    <property type="entry name" value="Probable inorganic polyphosphate/atp-NAD kinase, domain 1"/>
    <property type="match status" value="1"/>
</dbReference>
<dbReference type="GeneID" id="724260"/>
<dbReference type="EnsemblMetazoa" id="XM_001120052">
    <property type="protein sequence ID" value="XP_001120052"/>
    <property type="gene ID" value="LOC724260"/>
</dbReference>
<organism evidence="1">
    <name type="scientific">Apis mellifera</name>
    <name type="common">Honeybee</name>
    <dbReference type="NCBI Taxonomy" id="7460"/>
    <lineage>
        <taxon>Eukaryota</taxon>
        <taxon>Metazoa</taxon>
        <taxon>Ecdysozoa</taxon>
        <taxon>Arthropoda</taxon>
        <taxon>Hexapoda</taxon>
        <taxon>Insecta</taxon>
        <taxon>Pterygota</taxon>
        <taxon>Neoptera</taxon>
        <taxon>Endopterygota</taxon>
        <taxon>Hymenoptera</taxon>
        <taxon>Apocrita</taxon>
        <taxon>Aculeata</taxon>
        <taxon>Apoidea</taxon>
        <taxon>Anthophila</taxon>
        <taxon>Apidae</taxon>
        <taxon>Apis</taxon>
    </lineage>
</organism>
<accession>A0A8B6XD98</accession>
<dbReference type="AlphaFoldDB" id="A0A7M7FXP9"/>
<gene>
    <name evidence="1" type="primary">724260</name>
    <name evidence="3" type="synonym">LOC724260</name>
</gene>
<dbReference type="RefSeq" id="XP_001120052.1">
    <property type="nucleotide sequence ID" value="XM_001120052.4"/>
</dbReference>
<evidence type="ECO:0000313" key="2">
    <source>
        <dbReference type="Proteomes" id="UP000005203"/>
    </source>
</evidence>
<keyword evidence="2" id="KW-1185">Reference proteome</keyword>
<sequence length="383" mass="44168">MRFLNHVNNTRPCRPRRILCVSKLTSLEYLRSQNADLDVDQILSRMKGEGLNPDDILAEHQRQIACEQNLISVLNKLDISFRITKRMGTASRYVNWADLVVTIGGDDMFLLASKLITNNTKPVCGINPNISKKNTFTVPSKYVADIESMFEKLYRGDYDTLMRSRIKTIMVGEGLFRRPFHIHEKSSRDRRPKVLTQSIQRKIEDSDFQPRERILPWLALNEVFIGEFLAARPITLLLDIEEQKSYKIRCSGMCICTGTGSRFWYKTINIQSAETVEKIVEIATGEKLSRQEIYKILNKYHQALIYSEEDLNMTYMIREMYHNSRCERNNCPSKQKCNKLSVKSFGFDAGIMIDGSISMPFNDGVVATFEIKPEYSLKTIVLT</sequence>
<proteinExistence type="predicted"/>
<name>A0A7M7FXP9_APIME</name>
<dbReference type="OMA" id="YMIREMY"/>
<dbReference type="KEGG" id="ame:724260"/>
<reference evidence="1" key="1">
    <citation type="submission" date="2021-01" db="UniProtKB">
        <authorList>
            <consortium name="EnsemblMetazoa"/>
        </authorList>
    </citation>
    <scope>IDENTIFICATION</scope>
    <source>
        <strain evidence="1">DH4</strain>
    </source>
</reference>
<dbReference type="GO" id="GO:0019674">
    <property type="term" value="P:NAD+ metabolic process"/>
    <property type="evidence" value="ECO:0007669"/>
    <property type="project" value="InterPro"/>
</dbReference>
<dbReference type="InterPro" id="IPR017438">
    <property type="entry name" value="ATP-NAD_kinase_N"/>
</dbReference>
<dbReference type="GO" id="GO:0005739">
    <property type="term" value="C:mitochondrion"/>
    <property type="evidence" value="ECO:0007669"/>
    <property type="project" value="TreeGrafter"/>
</dbReference>
<dbReference type="SUPFAM" id="SSF111331">
    <property type="entry name" value="NAD kinase/diacylglycerol kinase-like"/>
    <property type="match status" value="1"/>
</dbReference>
<protein>
    <submittedName>
        <fullName evidence="3">NAD kinase 2, mitochondrial-like</fullName>
    </submittedName>
</protein>
<evidence type="ECO:0000313" key="1">
    <source>
        <dbReference type="EnsemblMetazoa" id="XP_001120052"/>
    </source>
</evidence>
<dbReference type="Proteomes" id="UP000005203">
    <property type="component" value="Linkage group LG6"/>
</dbReference>
<dbReference type="GO" id="GO:0003951">
    <property type="term" value="F:NAD+ kinase activity"/>
    <property type="evidence" value="ECO:0007669"/>
    <property type="project" value="InterPro"/>
</dbReference>
<dbReference type="Gene3D" id="2.60.200.30">
    <property type="entry name" value="Probable inorganic polyphosphate/atp-NAD kinase, domain 2"/>
    <property type="match status" value="1"/>
</dbReference>
<dbReference type="InterPro" id="IPR016064">
    <property type="entry name" value="NAD/diacylglycerol_kinase_sf"/>
</dbReference>